<accession>A0A7H1NTZ3</accession>
<dbReference type="SMART" id="SM00530">
    <property type="entry name" value="HTH_XRE"/>
    <property type="match status" value="1"/>
</dbReference>
<feature type="domain" description="HTH cro/C1-type" evidence="2">
    <location>
        <begin position="14"/>
        <end position="69"/>
    </location>
</feature>
<dbReference type="GO" id="GO:0003677">
    <property type="term" value="F:DNA binding"/>
    <property type="evidence" value="ECO:0007669"/>
    <property type="project" value="UniProtKB-KW"/>
</dbReference>
<proteinExistence type="predicted"/>
<sequence>MNSLLYDVTPGVLLKEEFMQPYNLSANALAEALSVPTNRITSILSNRRSITADTAIRLSIFFKTTPEFWLNLQKIYDLRTERLQHEKAIRNQITPLQTILEKRSIVKQSV</sequence>
<gene>
    <name evidence="3" type="ORF">JGUZn3_20480</name>
</gene>
<dbReference type="InterPro" id="IPR001387">
    <property type="entry name" value="Cro/C1-type_HTH"/>
</dbReference>
<dbReference type="Pfam" id="PF01381">
    <property type="entry name" value="HTH_3"/>
    <property type="match status" value="1"/>
</dbReference>
<evidence type="ECO:0000313" key="4">
    <source>
        <dbReference type="Proteomes" id="UP000516349"/>
    </source>
</evidence>
<dbReference type="PANTHER" id="PTHR36924:SF1">
    <property type="entry name" value="ANTITOXIN HIGA-1"/>
    <property type="match status" value="1"/>
</dbReference>
<dbReference type="AlphaFoldDB" id="A0A7H1NTZ3"/>
<dbReference type="SUPFAM" id="SSF47413">
    <property type="entry name" value="lambda repressor-like DNA-binding domains"/>
    <property type="match status" value="1"/>
</dbReference>
<dbReference type="KEGG" id="ebla:JGUZn3_20480"/>
<evidence type="ECO:0000256" key="1">
    <source>
        <dbReference type="ARBA" id="ARBA00023125"/>
    </source>
</evidence>
<dbReference type="InterPro" id="IPR010982">
    <property type="entry name" value="Lambda_DNA-bd_dom_sf"/>
</dbReference>
<dbReference type="InterPro" id="IPR013430">
    <property type="entry name" value="Toxin_antidote_HigA"/>
</dbReference>
<dbReference type="Proteomes" id="UP000516349">
    <property type="component" value="Chromosome"/>
</dbReference>
<evidence type="ECO:0000259" key="2">
    <source>
        <dbReference type="PROSITE" id="PS50943"/>
    </source>
</evidence>
<keyword evidence="4" id="KW-1185">Reference proteome</keyword>
<protein>
    <recommendedName>
        <fullName evidence="2">HTH cro/C1-type domain-containing protein</fullName>
    </recommendedName>
</protein>
<dbReference type="PANTHER" id="PTHR36924">
    <property type="entry name" value="ANTITOXIN HIGA-1"/>
    <property type="match status" value="1"/>
</dbReference>
<dbReference type="PROSITE" id="PS50943">
    <property type="entry name" value="HTH_CROC1"/>
    <property type="match status" value="1"/>
</dbReference>
<dbReference type="NCBIfam" id="TIGR02607">
    <property type="entry name" value="antidote_HigA"/>
    <property type="match status" value="1"/>
</dbReference>
<organism evidence="3 4">
    <name type="scientific">Entomobacter blattae</name>
    <dbReference type="NCBI Taxonomy" id="2762277"/>
    <lineage>
        <taxon>Bacteria</taxon>
        <taxon>Pseudomonadati</taxon>
        <taxon>Pseudomonadota</taxon>
        <taxon>Alphaproteobacteria</taxon>
        <taxon>Acetobacterales</taxon>
        <taxon>Acetobacteraceae</taxon>
        <taxon>Entomobacter</taxon>
    </lineage>
</organism>
<reference evidence="3 4" key="1">
    <citation type="submission" date="2020-08" db="EMBL/GenBank/DDBJ databases">
        <title>Complete genome sequence of Entomobacter blattae G55GP.</title>
        <authorList>
            <person name="Poehlein A."/>
            <person name="Guzman J."/>
            <person name="Daniel R."/>
            <person name="Vilcinskas A."/>
        </authorList>
    </citation>
    <scope>NUCLEOTIDE SEQUENCE [LARGE SCALE GENOMIC DNA]</scope>
    <source>
        <strain evidence="3 4">G55GP</strain>
    </source>
</reference>
<dbReference type="CDD" id="cd00093">
    <property type="entry name" value="HTH_XRE"/>
    <property type="match status" value="1"/>
</dbReference>
<dbReference type="EMBL" id="CP060244">
    <property type="protein sequence ID" value="QNT79253.1"/>
    <property type="molecule type" value="Genomic_DNA"/>
</dbReference>
<name>A0A7H1NTZ3_9PROT</name>
<keyword evidence="1" id="KW-0238">DNA-binding</keyword>
<dbReference type="RefSeq" id="WP_203413435.1">
    <property type="nucleotide sequence ID" value="NZ_CP060244.1"/>
</dbReference>
<evidence type="ECO:0000313" key="3">
    <source>
        <dbReference type="EMBL" id="QNT79253.1"/>
    </source>
</evidence>
<dbReference type="Gene3D" id="1.10.260.40">
    <property type="entry name" value="lambda repressor-like DNA-binding domains"/>
    <property type="match status" value="1"/>
</dbReference>